<dbReference type="PANTHER" id="PTHR47977">
    <property type="entry name" value="RAS-RELATED PROTEIN RAB"/>
    <property type="match status" value="1"/>
</dbReference>
<sequence>MTTAESSHPMQKCKLVFLGDQSVGKTSLISRFIYDTFDSAYQATISIDFVPKTMYLPERTVRMYLWDAAGRDRYRYLITSYIRECALAIVVYDTTNRESFETTSKWIEEMLRERHGDVVIMLVGNKIDLIEKRQVTTDEGEEQANKYNVMFMETSAKGGYNVNHLFERMANALPPVEKRDQDHLEKVALSSPADQTPFSKCVI</sequence>
<dbReference type="PROSITE" id="PS51421">
    <property type="entry name" value="RAS"/>
    <property type="match status" value="1"/>
</dbReference>
<protein>
    <submittedName>
        <fullName evidence="3">Ras-domain-containing protein</fullName>
    </submittedName>
</protein>
<evidence type="ECO:0000313" key="3">
    <source>
        <dbReference type="EMBL" id="ORX44577.1"/>
    </source>
</evidence>
<dbReference type="AlphaFoldDB" id="A0A1X2G499"/>
<dbReference type="Gene3D" id="3.40.50.300">
    <property type="entry name" value="P-loop containing nucleotide triphosphate hydrolases"/>
    <property type="match status" value="1"/>
</dbReference>
<dbReference type="SMART" id="SM00176">
    <property type="entry name" value="RAN"/>
    <property type="match status" value="1"/>
</dbReference>
<dbReference type="GO" id="GO:0003924">
    <property type="term" value="F:GTPase activity"/>
    <property type="evidence" value="ECO:0007669"/>
    <property type="project" value="InterPro"/>
</dbReference>
<keyword evidence="2" id="KW-0342">GTP-binding</keyword>
<evidence type="ECO:0000313" key="4">
    <source>
        <dbReference type="Proteomes" id="UP000242146"/>
    </source>
</evidence>
<evidence type="ECO:0000256" key="2">
    <source>
        <dbReference type="ARBA" id="ARBA00023134"/>
    </source>
</evidence>
<name>A0A1X2G499_9FUNG</name>
<dbReference type="SUPFAM" id="SSF52540">
    <property type="entry name" value="P-loop containing nucleoside triphosphate hydrolases"/>
    <property type="match status" value="1"/>
</dbReference>
<dbReference type="SMART" id="SM00173">
    <property type="entry name" value="RAS"/>
    <property type="match status" value="1"/>
</dbReference>
<dbReference type="PRINTS" id="PR00449">
    <property type="entry name" value="RASTRNSFRMNG"/>
</dbReference>
<keyword evidence="4" id="KW-1185">Reference proteome</keyword>
<dbReference type="InterPro" id="IPR027417">
    <property type="entry name" value="P-loop_NTPase"/>
</dbReference>
<organism evidence="3 4">
    <name type="scientific">Hesseltinella vesiculosa</name>
    <dbReference type="NCBI Taxonomy" id="101127"/>
    <lineage>
        <taxon>Eukaryota</taxon>
        <taxon>Fungi</taxon>
        <taxon>Fungi incertae sedis</taxon>
        <taxon>Mucoromycota</taxon>
        <taxon>Mucoromycotina</taxon>
        <taxon>Mucoromycetes</taxon>
        <taxon>Mucorales</taxon>
        <taxon>Cunninghamellaceae</taxon>
        <taxon>Hesseltinella</taxon>
    </lineage>
</organism>
<keyword evidence="1" id="KW-0547">Nucleotide-binding</keyword>
<dbReference type="GO" id="GO:0005525">
    <property type="term" value="F:GTP binding"/>
    <property type="evidence" value="ECO:0007669"/>
    <property type="project" value="UniProtKB-KW"/>
</dbReference>
<dbReference type="InterPro" id="IPR050227">
    <property type="entry name" value="Rab"/>
</dbReference>
<dbReference type="STRING" id="101127.A0A1X2G499"/>
<dbReference type="FunFam" id="3.40.50.300:FF:001462">
    <property type="entry name" value="Small GTP-binding protein, putative"/>
    <property type="match status" value="1"/>
</dbReference>
<dbReference type="InterPro" id="IPR005225">
    <property type="entry name" value="Small_GTP-bd"/>
</dbReference>
<dbReference type="NCBIfam" id="TIGR00231">
    <property type="entry name" value="small_GTP"/>
    <property type="match status" value="1"/>
</dbReference>
<evidence type="ECO:0000256" key="1">
    <source>
        <dbReference type="ARBA" id="ARBA00022741"/>
    </source>
</evidence>
<proteinExistence type="predicted"/>
<dbReference type="SMART" id="SM00174">
    <property type="entry name" value="RHO"/>
    <property type="match status" value="1"/>
</dbReference>
<reference evidence="3 4" key="1">
    <citation type="submission" date="2016-07" db="EMBL/GenBank/DDBJ databases">
        <title>Pervasive Adenine N6-methylation of Active Genes in Fungi.</title>
        <authorList>
            <consortium name="DOE Joint Genome Institute"/>
            <person name="Mondo S.J."/>
            <person name="Dannebaum R.O."/>
            <person name="Kuo R.C."/>
            <person name="Labutti K."/>
            <person name="Haridas S."/>
            <person name="Kuo A."/>
            <person name="Salamov A."/>
            <person name="Ahrendt S.R."/>
            <person name="Lipzen A."/>
            <person name="Sullivan W."/>
            <person name="Andreopoulos W.B."/>
            <person name="Clum A."/>
            <person name="Lindquist E."/>
            <person name="Daum C."/>
            <person name="Ramamoorthy G.K."/>
            <person name="Gryganskyi A."/>
            <person name="Culley D."/>
            <person name="Magnuson J.K."/>
            <person name="James T.Y."/>
            <person name="O'Malley M.A."/>
            <person name="Stajich J.E."/>
            <person name="Spatafora J.W."/>
            <person name="Visel A."/>
            <person name="Grigoriev I.V."/>
        </authorList>
    </citation>
    <scope>NUCLEOTIDE SEQUENCE [LARGE SCALE GENOMIC DNA]</scope>
    <source>
        <strain evidence="3 4">NRRL 3301</strain>
    </source>
</reference>
<accession>A0A1X2G499</accession>
<gene>
    <name evidence="3" type="ORF">DM01DRAFT_1340333</name>
</gene>
<dbReference type="Pfam" id="PF00071">
    <property type="entry name" value="Ras"/>
    <property type="match status" value="1"/>
</dbReference>
<dbReference type="InterPro" id="IPR001806">
    <property type="entry name" value="Small_GTPase"/>
</dbReference>
<dbReference type="PROSITE" id="PS51419">
    <property type="entry name" value="RAB"/>
    <property type="match status" value="1"/>
</dbReference>
<dbReference type="OrthoDB" id="9989112at2759"/>
<dbReference type="EMBL" id="MCGT01000047">
    <property type="protein sequence ID" value="ORX44577.1"/>
    <property type="molecule type" value="Genomic_DNA"/>
</dbReference>
<dbReference type="Proteomes" id="UP000242146">
    <property type="component" value="Unassembled WGS sequence"/>
</dbReference>
<dbReference type="SMART" id="SM00175">
    <property type="entry name" value="RAB"/>
    <property type="match status" value="1"/>
</dbReference>
<comment type="caution">
    <text evidence="3">The sequence shown here is derived from an EMBL/GenBank/DDBJ whole genome shotgun (WGS) entry which is preliminary data.</text>
</comment>
<dbReference type="CDD" id="cd01861">
    <property type="entry name" value="Rab6"/>
    <property type="match status" value="1"/>
</dbReference>